<feature type="binding site" evidence="7 10">
    <location>
        <position position="82"/>
    </location>
    <ligand>
        <name>Mg(2+)</name>
        <dbReference type="ChEBI" id="CHEBI:18420"/>
    </ligand>
</feature>
<organism evidence="11 12">
    <name type="scientific">Venenivibrio stagnispumantis</name>
    <dbReference type="NCBI Taxonomy" id="407998"/>
    <lineage>
        <taxon>Bacteria</taxon>
        <taxon>Pseudomonadati</taxon>
        <taxon>Aquificota</taxon>
        <taxon>Aquificia</taxon>
        <taxon>Aquificales</taxon>
        <taxon>Hydrogenothermaceae</taxon>
        <taxon>Venenivibrio</taxon>
    </lineage>
</organism>
<keyword evidence="7 10" id="KW-0479">Metal-binding</keyword>
<keyword evidence="4 7" id="KW-0566">Pantothenate biosynthesis</keyword>
<dbReference type="HAMAP" id="MF_00156">
    <property type="entry name" value="PanB"/>
    <property type="match status" value="1"/>
</dbReference>
<evidence type="ECO:0000256" key="2">
    <source>
        <dbReference type="ARBA" id="ARBA00008676"/>
    </source>
</evidence>
<dbReference type="AlphaFoldDB" id="A0AA45WKV5"/>
<feature type="binding site" evidence="7 10">
    <location>
        <position position="43"/>
    </location>
    <ligand>
        <name>Mg(2+)</name>
        <dbReference type="ChEBI" id="CHEBI:18420"/>
    </ligand>
</feature>
<dbReference type="PANTHER" id="PTHR20881">
    <property type="entry name" value="3-METHYL-2-OXOBUTANOATE HYDROXYMETHYLTRANSFERASE"/>
    <property type="match status" value="1"/>
</dbReference>
<dbReference type="EMBL" id="FXTX01000006">
    <property type="protein sequence ID" value="SMP08390.1"/>
    <property type="molecule type" value="Genomic_DNA"/>
</dbReference>
<dbReference type="InterPro" id="IPR003700">
    <property type="entry name" value="Pantoate_hydroxy_MeTrfase"/>
</dbReference>
<comment type="function">
    <text evidence="6 7">Catalyzes the reversible reaction in which hydroxymethyl group from 5,10-methylenetetrahydrofolate is transferred onto alpha-ketoisovalerate to form ketopantoate.</text>
</comment>
<comment type="pathway">
    <text evidence="1 7">Cofactor biosynthesis; (R)-pantothenate biosynthesis; (R)-pantoate from 3-methyl-2-oxobutanoate: step 1/2.</text>
</comment>
<dbReference type="CDD" id="cd06557">
    <property type="entry name" value="KPHMT-like"/>
    <property type="match status" value="1"/>
</dbReference>
<proteinExistence type="inferred from homology"/>
<dbReference type="InterPro" id="IPR040442">
    <property type="entry name" value="Pyrv_kinase-like_dom_sf"/>
</dbReference>
<feature type="binding site" evidence="7 10">
    <location>
        <position position="114"/>
    </location>
    <ligand>
        <name>Mg(2+)</name>
        <dbReference type="ChEBI" id="CHEBI:18420"/>
    </ligand>
</feature>
<feature type="active site" description="Proton acceptor" evidence="7 8">
    <location>
        <position position="181"/>
    </location>
</feature>
<comment type="caution">
    <text evidence="11">The sequence shown here is derived from an EMBL/GenBank/DDBJ whole genome shotgun (WGS) entry which is preliminary data.</text>
</comment>
<keyword evidence="5 7" id="KW-0808">Transferase</keyword>
<dbReference type="GO" id="GO:0005737">
    <property type="term" value="C:cytoplasm"/>
    <property type="evidence" value="ECO:0007669"/>
    <property type="project" value="UniProtKB-SubCell"/>
</dbReference>
<sequence length="263" mass="28932">MKSILEFYKAKKENRKISVISTYDYWSAKLCEEAGIDAILVGDSLGMVIQGKDTTIPVTLDEMIYHTKAVRRGAPNTFIIVDMPFLSYHISVEDTIKNAGKIIKETGANAVKLEGGEAIADIVYKLTSLGIPVMGHLGLTPQFINILGGYKVQGKTEESAEKIKKEAKILEEAGVFSIVLEAVPSKLAKEITDMLSIPTIGIGAGKDTDGQVLVFHDLIGIFEKTPKFVKRYLEAGNLIKNALKQFDKEVKEKHFPSGEHSYL</sequence>
<evidence type="ECO:0000313" key="12">
    <source>
        <dbReference type="Proteomes" id="UP001157947"/>
    </source>
</evidence>
<comment type="subunit">
    <text evidence="3 7">Homodecamer; pentamer of dimers.</text>
</comment>
<feature type="binding site" evidence="7 9">
    <location>
        <position position="112"/>
    </location>
    <ligand>
        <name>3-methyl-2-oxobutanoate</name>
        <dbReference type="ChEBI" id="CHEBI:11851"/>
    </ligand>
</feature>
<dbReference type="EC" id="2.1.2.11" evidence="7"/>
<evidence type="ECO:0000313" key="11">
    <source>
        <dbReference type="EMBL" id="SMP08390.1"/>
    </source>
</evidence>
<comment type="subcellular location">
    <subcellularLocation>
        <location evidence="7">Cytoplasm</location>
    </subcellularLocation>
</comment>
<gene>
    <name evidence="7" type="primary">panB</name>
    <name evidence="11" type="ORF">SAMN06264868_10622</name>
</gene>
<dbReference type="InterPro" id="IPR015813">
    <property type="entry name" value="Pyrv/PenolPyrv_kinase-like_dom"/>
</dbReference>
<feature type="binding site" evidence="7 9">
    <location>
        <position position="82"/>
    </location>
    <ligand>
        <name>3-methyl-2-oxobutanoate</name>
        <dbReference type="ChEBI" id="CHEBI:11851"/>
    </ligand>
</feature>
<comment type="similarity">
    <text evidence="2 7">Belongs to the PanB family.</text>
</comment>
<keyword evidence="7 10" id="KW-0460">Magnesium</keyword>
<comment type="catalytic activity">
    <reaction evidence="7">
        <text>(6R)-5,10-methylene-5,6,7,8-tetrahydrofolate + 3-methyl-2-oxobutanoate + H2O = 2-dehydropantoate + (6S)-5,6,7,8-tetrahydrofolate</text>
        <dbReference type="Rhea" id="RHEA:11824"/>
        <dbReference type="ChEBI" id="CHEBI:11561"/>
        <dbReference type="ChEBI" id="CHEBI:11851"/>
        <dbReference type="ChEBI" id="CHEBI:15377"/>
        <dbReference type="ChEBI" id="CHEBI:15636"/>
        <dbReference type="ChEBI" id="CHEBI:57453"/>
        <dbReference type="EC" id="2.1.2.11"/>
    </reaction>
</comment>
<accession>A0AA45WKV5</accession>
<evidence type="ECO:0000256" key="1">
    <source>
        <dbReference type="ARBA" id="ARBA00005033"/>
    </source>
</evidence>
<evidence type="ECO:0000256" key="8">
    <source>
        <dbReference type="PIRSR" id="PIRSR000388-1"/>
    </source>
</evidence>
<evidence type="ECO:0000256" key="7">
    <source>
        <dbReference type="HAMAP-Rule" id="MF_00156"/>
    </source>
</evidence>
<dbReference type="NCBIfam" id="TIGR00222">
    <property type="entry name" value="panB"/>
    <property type="match status" value="1"/>
</dbReference>
<dbReference type="SUPFAM" id="SSF51621">
    <property type="entry name" value="Phosphoenolpyruvate/pyruvate domain"/>
    <property type="match status" value="1"/>
</dbReference>
<evidence type="ECO:0000256" key="3">
    <source>
        <dbReference type="ARBA" id="ARBA00011424"/>
    </source>
</evidence>
<evidence type="ECO:0000256" key="9">
    <source>
        <dbReference type="PIRSR" id="PIRSR000388-2"/>
    </source>
</evidence>
<dbReference type="Proteomes" id="UP001157947">
    <property type="component" value="Unassembled WGS sequence"/>
</dbReference>
<dbReference type="PIRSF" id="PIRSF000388">
    <property type="entry name" value="Pantoate_hydroxy_MeTrfase"/>
    <property type="match status" value="1"/>
</dbReference>
<evidence type="ECO:0000256" key="4">
    <source>
        <dbReference type="ARBA" id="ARBA00022655"/>
    </source>
</evidence>
<evidence type="ECO:0000256" key="10">
    <source>
        <dbReference type="PIRSR" id="PIRSR000388-3"/>
    </source>
</evidence>
<dbReference type="Pfam" id="PF02548">
    <property type="entry name" value="Pantoate_transf"/>
    <property type="match status" value="1"/>
</dbReference>
<protein>
    <recommendedName>
        <fullName evidence="7">3-methyl-2-oxobutanoate hydroxymethyltransferase</fullName>
        <ecNumber evidence="7">2.1.2.11</ecNumber>
    </recommendedName>
    <alternativeName>
        <fullName evidence="7">Ketopantoate hydroxymethyltransferase</fullName>
        <shortName evidence="7">KPHMT</shortName>
    </alternativeName>
</protein>
<dbReference type="Gene3D" id="3.20.20.60">
    <property type="entry name" value="Phosphoenolpyruvate-binding domains"/>
    <property type="match status" value="1"/>
</dbReference>
<dbReference type="GO" id="GO:0003864">
    <property type="term" value="F:3-methyl-2-oxobutanoate hydroxymethyltransferase activity"/>
    <property type="evidence" value="ECO:0007669"/>
    <property type="project" value="UniProtKB-UniRule"/>
</dbReference>
<keyword evidence="7" id="KW-0963">Cytoplasm</keyword>
<evidence type="ECO:0000256" key="6">
    <source>
        <dbReference type="ARBA" id="ARBA00056497"/>
    </source>
</evidence>
<dbReference type="PANTHER" id="PTHR20881:SF0">
    <property type="entry name" value="3-METHYL-2-OXOBUTANOATE HYDROXYMETHYLTRANSFERASE"/>
    <property type="match status" value="1"/>
</dbReference>
<comment type="cofactor">
    <cofactor evidence="7 10">
        <name>Mg(2+)</name>
        <dbReference type="ChEBI" id="CHEBI:18420"/>
    </cofactor>
    <text evidence="7 10">Binds 1 Mg(2+) ion per subunit.</text>
</comment>
<reference evidence="11" key="1">
    <citation type="submission" date="2017-05" db="EMBL/GenBank/DDBJ databases">
        <authorList>
            <person name="Varghese N."/>
            <person name="Submissions S."/>
        </authorList>
    </citation>
    <scope>NUCLEOTIDE SEQUENCE</scope>
    <source>
        <strain evidence="11">DSM 18763</strain>
    </source>
</reference>
<dbReference type="GO" id="GO:0015940">
    <property type="term" value="P:pantothenate biosynthetic process"/>
    <property type="evidence" value="ECO:0007669"/>
    <property type="project" value="UniProtKB-UniRule"/>
</dbReference>
<dbReference type="RefSeq" id="WP_265134133.1">
    <property type="nucleotide sequence ID" value="NZ_FXTX01000006.1"/>
</dbReference>
<dbReference type="GO" id="GO:0000287">
    <property type="term" value="F:magnesium ion binding"/>
    <property type="evidence" value="ECO:0007669"/>
    <property type="project" value="TreeGrafter"/>
</dbReference>
<dbReference type="FunFam" id="3.20.20.60:FF:000003">
    <property type="entry name" value="3-methyl-2-oxobutanoate hydroxymethyltransferase"/>
    <property type="match status" value="1"/>
</dbReference>
<feature type="binding site" evidence="7 9">
    <location>
        <begin position="43"/>
        <end position="44"/>
    </location>
    <ligand>
        <name>3-methyl-2-oxobutanoate</name>
        <dbReference type="ChEBI" id="CHEBI:11851"/>
    </ligand>
</feature>
<name>A0AA45WKV5_9AQUI</name>
<keyword evidence="12" id="KW-1185">Reference proteome</keyword>
<evidence type="ECO:0000256" key="5">
    <source>
        <dbReference type="ARBA" id="ARBA00022679"/>
    </source>
</evidence>
<dbReference type="NCBIfam" id="NF001452">
    <property type="entry name" value="PRK00311.1"/>
    <property type="match status" value="1"/>
</dbReference>